<feature type="region of interest" description="Disordered" evidence="2">
    <location>
        <begin position="94"/>
        <end position="113"/>
    </location>
</feature>
<feature type="region of interest" description="Disordered" evidence="2">
    <location>
        <begin position="121"/>
        <end position="155"/>
    </location>
</feature>
<evidence type="ECO:0000256" key="2">
    <source>
        <dbReference type="SAM" id="MobiDB-lite"/>
    </source>
</evidence>
<feature type="compositionally biased region" description="Pro residues" evidence="2">
    <location>
        <begin position="134"/>
        <end position="143"/>
    </location>
</feature>
<proteinExistence type="predicted"/>
<evidence type="ECO:0000256" key="1">
    <source>
        <dbReference type="SAM" id="Coils"/>
    </source>
</evidence>
<dbReference type="Pfam" id="PF25825">
    <property type="entry name" value="SAPC2_N"/>
    <property type="match status" value="1"/>
</dbReference>
<evidence type="ECO:0000313" key="4">
    <source>
        <dbReference type="EMBL" id="GAB1286064.1"/>
    </source>
</evidence>
<dbReference type="InterPro" id="IPR057953">
    <property type="entry name" value="SAPC2_N"/>
</dbReference>
<sequence>MAEGGRLSHAAPVPSTEGLPRAFLQSLRTLFDILDDRQRGYVHLREIESRWQGADARELPCGVLEGLRQVAPASGYLTFERFVAGLRTSLLNADGGPRDQARVAARPGDQSSLQQRMMFAPADEPRTVLERKPLPPSARPAPAGPSGTSRNPEPLCVPLEAAPCPTEPERPPSKALERIPSADSGAATCKTLGTGAGEARQALRARGERRRHTITNGVDCSLTAQEPLLKQMKELDQEQEVLLQGLEMMARGREWYQQQLQRVQDRQHRLSQSRATADSGAEGSPRPLGRLLPKVQEVARCLGELLTAACSGRALPLSSLGPTSPSTPVWQQQAILMLKEQNRLLTQEVTDKSERITQLEQEKSALIKQLFEARALSQQDSGPLDSTFI</sequence>
<dbReference type="Pfam" id="PF11414">
    <property type="entry name" value="Suppressor_APC"/>
    <property type="match status" value="1"/>
</dbReference>
<dbReference type="PANTHER" id="PTHR14907:SF3">
    <property type="entry name" value="SUPPRESSOR APC DOMAIN-CONTAINING PROTEIN 2"/>
    <property type="match status" value="1"/>
</dbReference>
<evidence type="ECO:0000259" key="3">
    <source>
        <dbReference type="Pfam" id="PF25825"/>
    </source>
</evidence>
<name>A0ABQ0EFY9_APOSI</name>
<protein>
    <submittedName>
        <fullName evidence="4">Suppressor APC domain-containing protein 2</fullName>
    </submittedName>
</protein>
<gene>
    <name evidence="4" type="ORF">APTSU1_000129400</name>
</gene>
<feature type="compositionally biased region" description="Basic and acidic residues" evidence="2">
    <location>
        <begin position="123"/>
        <end position="133"/>
    </location>
</feature>
<accession>A0ABQ0EFY9</accession>
<evidence type="ECO:0000313" key="5">
    <source>
        <dbReference type="Proteomes" id="UP001623349"/>
    </source>
</evidence>
<dbReference type="EMBL" id="BAAFST010000002">
    <property type="protein sequence ID" value="GAB1286064.1"/>
    <property type="molecule type" value="Genomic_DNA"/>
</dbReference>
<dbReference type="InterPro" id="IPR026828">
    <property type="entry name" value="SAPC2_1/2"/>
</dbReference>
<dbReference type="PANTHER" id="PTHR14907">
    <property type="entry name" value="FI14130P"/>
    <property type="match status" value="1"/>
</dbReference>
<feature type="coiled-coil region" evidence="1">
    <location>
        <begin position="342"/>
        <end position="376"/>
    </location>
</feature>
<feature type="region of interest" description="Disordered" evidence="2">
    <location>
        <begin position="266"/>
        <end position="289"/>
    </location>
</feature>
<keyword evidence="5" id="KW-1185">Reference proteome</keyword>
<dbReference type="Proteomes" id="UP001623349">
    <property type="component" value="Unassembled WGS sequence"/>
</dbReference>
<feature type="domain" description="Suppressor APC" evidence="3">
    <location>
        <begin position="18"/>
        <end position="92"/>
    </location>
</feature>
<organism evidence="4 5">
    <name type="scientific">Apodemus speciosus</name>
    <name type="common">Large Japanese field mouse</name>
    <dbReference type="NCBI Taxonomy" id="105296"/>
    <lineage>
        <taxon>Eukaryota</taxon>
        <taxon>Metazoa</taxon>
        <taxon>Chordata</taxon>
        <taxon>Craniata</taxon>
        <taxon>Vertebrata</taxon>
        <taxon>Euteleostomi</taxon>
        <taxon>Mammalia</taxon>
        <taxon>Eutheria</taxon>
        <taxon>Euarchontoglires</taxon>
        <taxon>Glires</taxon>
        <taxon>Rodentia</taxon>
        <taxon>Myomorpha</taxon>
        <taxon>Muroidea</taxon>
        <taxon>Muridae</taxon>
        <taxon>Murinae</taxon>
        <taxon>Apodemus</taxon>
    </lineage>
</organism>
<reference evidence="4 5" key="1">
    <citation type="submission" date="2024-08" db="EMBL/GenBank/DDBJ databases">
        <title>The draft genome of Apodemus speciosus.</title>
        <authorList>
            <person name="Nabeshima K."/>
            <person name="Suzuki S."/>
            <person name="Onuma M."/>
        </authorList>
    </citation>
    <scope>NUCLEOTIDE SEQUENCE [LARGE SCALE GENOMIC DNA]</scope>
    <source>
        <strain evidence="4">IB14-021</strain>
    </source>
</reference>
<comment type="caution">
    <text evidence="4">The sequence shown here is derived from an EMBL/GenBank/DDBJ whole genome shotgun (WGS) entry which is preliminary data.</text>
</comment>
<keyword evidence="1" id="KW-0175">Coiled coil</keyword>